<dbReference type="STRING" id="243230.DR_0022"/>
<keyword evidence="3" id="KW-1185">Reference proteome</keyword>
<dbReference type="HOGENOM" id="CLU_094930_1_0_0"/>
<reference evidence="2 3" key="1">
    <citation type="journal article" date="1999" name="Science">
        <title>Genome sequence of the radioresistant bacterium Deinococcus radiodurans R1.</title>
        <authorList>
            <person name="White O."/>
            <person name="Eisen J.A."/>
            <person name="Heidelberg J.F."/>
            <person name="Hickey E.K."/>
            <person name="Peterson J.D."/>
            <person name="Dodson R.J."/>
            <person name="Haft D.H."/>
            <person name="Gwinn M.L."/>
            <person name="Nelson W.C."/>
            <person name="Richardson D.L."/>
            <person name="Moffat K.S."/>
            <person name="Qin H."/>
            <person name="Jiang L."/>
            <person name="Pamphile W."/>
            <person name="Crosby M."/>
            <person name="Shen M."/>
            <person name="Vamathevan J.J."/>
            <person name="Lam P."/>
            <person name="McDonald L."/>
            <person name="Utterback T."/>
            <person name="Zalewski C."/>
            <person name="Makarova K.S."/>
            <person name="Aravind L."/>
            <person name="Daly M.J."/>
            <person name="Minton K.W."/>
            <person name="Fleischmann R.D."/>
            <person name="Ketchum K.A."/>
            <person name="Nelson K.E."/>
            <person name="Salzberg S."/>
            <person name="Smith H.O."/>
            <person name="Venter J.C."/>
            <person name="Fraser C.M."/>
        </authorList>
    </citation>
    <scope>NUCLEOTIDE SEQUENCE [LARGE SCALE GENOMIC DNA]</scope>
    <source>
        <strain evidence="3">ATCC 13939 / DSM 20539 / JCM 16871 / LMG 4051 / NBRC 15346 / NCIMB 9279 / R1 / VKM B-1422</strain>
    </source>
</reference>
<dbReference type="AlphaFoldDB" id="Q9RYC8"/>
<feature type="domain" description="Uracil-DNA glycosylase-like" evidence="1">
    <location>
        <begin position="30"/>
        <end position="176"/>
    </location>
</feature>
<dbReference type="SUPFAM" id="SSF52141">
    <property type="entry name" value="Uracil-DNA glycosylase-like"/>
    <property type="match status" value="1"/>
</dbReference>
<dbReference type="EnsemblBacteria" id="AAF09614">
    <property type="protein sequence ID" value="AAF09614"/>
    <property type="gene ID" value="DR_0022"/>
</dbReference>
<dbReference type="SMART" id="SM00986">
    <property type="entry name" value="UDG"/>
    <property type="match status" value="1"/>
</dbReference>
<proteinExistence type="predicted"/>
<dbReference type="Pfam" id="PF03167">
    <property type="entry name" value="UDG"/>
    <property type="match status" value="1"/>
</dbReference>
<protein>
    <recommendedName>
        <fullName evidence="1">Uracil-DNA glycosylase-like domain-containing protein</fullName>
    </recommendedName>
</protein>
<dbReference type="PaxDb" id="243230-DR_0022"/>
<dbReference type="InterPro" id="IPR005122">
    <property type="entry name" value="Uracil-DNA_glycosylase-like"/>
</dbReference>
<gene>
    <name evidence="2" type="ordered locus">DR_0022</name>
</gene>
<accession>Q9RYC8</accession>
<dbReference type="InterPro" id="IPR036895">
    <property type="entry name" value="Uracil-DNA_glycosylase-like_sf"/>
</dbReference>
<organism evidence="2 3">
    <name type="scientific">Deinococcus radiodurans (strain ATCC 13939 / DSM 20539 / JCM 16871 / CCUG 27074 / LMG 4051 / NBRC 15346 / NCIMB 9279 / VKM B-1422 / R1)</name>
    <dbReference type="NCBI Taxonomy" id="243230"/>
    <lineage>
        <taxon>Bacteria</taxon>
        <taxon>Thermotogati</taxon>
        <taxon>Deinococcota</taxon>
        <taxon>Deinococci</taxon>
        <taxon>Deinococcales</taxon>
        <taxon>Deinococcaceae</taxon>
        <taxon>Deinococcus</taxon>
    </lineage>
</organism>
<dbReference type="Proteomes" id="UP000002524">
    <property type="component" value="Chromosome 1"/>
</dbReference>
<dbReference type="CDD" id="cd10035">
    <property type="entry name" value="UDG_like"/>
    <property type="match status" value="1"/>
</dbReference>
<evidence type="ECO:0000259" key="1">
    <source>
        <dbReference type="SMART" id="SM00986"/>
    </source>
</evidence>
<dbReference type="Gene3D" id="3.40.470.10">
    <property type="entry name" value="Uracil-DNA glycosylase-like domain"/>
    <property type="match status" value="1"/>
</dbReference>
<dbReference type="eggNOG" id="COG1573">
    <property type="taxonomic scope" value="Bacteria"/>
</dbReference>
<evidence type="ECO:0000313" key="2">
    <source>
        <dbReference type="EMBL" id="AAF09614.1"/>
    </source>
</evidence>
<dbReference type="EMBL" id="AE000513">
    <property type="protein sequence ID" value="AAF09614.1"/>
    <property type="molecule type" value="Genomic_DNA"/>
</dbReference>
<name>Q9RYC8_DEIRA</name>
<evidence type="ECO:0000313" key="3">
    <source>
        <dbReference type="Proteomes" id="UP000002524"/>
    </source>
</evidence>
<dbReference type="SMART" id="SM00987">
    <property type="entry name" value="UreE_C"/>
    <property type="match status" value="1"/>
</dbReference>
<dbReference type="OrthoDB" id="64750at2"/>
<dbReference type="KEGG" id="dra:DR_0022"/>
<dbReference type="PIR" id="G75568">
    <property type="entry name" value="G75568"/>
</dbReference>
<dbReference type="InParanoid" id="Q9RYC8"/>
<sequence length="199" mass="21935">MPHHVPLQAHLQDLRARVAPRGLDIPELDPAGGGVNSRILCLLEAPGPQAAQSRGGSGFISMDNDDHTAHTMFQLIADSGVRREQLLLWNIVPWYVGDDHRIRGVKQGEIQEGADLLAELIELLPELAVVVTLGRAAASGWARVKGRAVSRTVTLNSWHPSGQALNGHPERYEHLLMTLRLAQQISEYRQSPFRPSWSS</sequence>